<dbReference type="GeneID" id="54574839"/>
<dbReference type="Proteomes" id="UP000800094">
    <property type="component" value="Unassembled WGS sequence"/>
</dbReference>
<evidence type="ECO:0000313" key="2">
    <source>
        <dbReference type="EMBL" id="KAF2251311.1"/>
    </source>
</evidence>
<accession>A0A6A6ILK6</accession>
<dbReference type="RefSeq" id="XP_033686315.1">
    <property type="nucleotide sequence ID" value="XM_033821509.1"/>
</dbReference>
<gene>
    <name evidence="2" type="ORF">BU26DRAFT_280703</name>
</gene>
<proteinExistence type="predicted"/>
<dbReference type="AlphaFoldDB" id="A0A6A6ILK6"/>
<evidence type="ECO:0000313" key="3">
    <source>
        <dbReference type="Proteomes" id="UP000800094"/>
    </source>
</evidence>
<protein>
    <submittedName>
        <fullName evidence="2">Uncharacterized protein</fullName>
    </submittedName>
</protein>
<sequence length="127" mass="13868">MRWGGCVALNVRWLEERGHRPGLMYGTLALRLSSASLSSSCFPSPSYPPSSSCSMPSSSVSSSPASSAFSPSTSSFSCSNWGASHQPGFGILALKAFTFLLRCQFLDLAVMTLWMRREFLTTITWVR</sequence>
<feature type="region of interest" description="Disordered" evidence="1">
    <location>
        <begin position="37"/>
        <end position="77"/>
    </location>
</feature>
<reference evidence="2" key="1">
    <citation type="journal article" date="2020" name="Stud. Mycol.">
        <title>101 Dothideomycetes genomes: a test case for predicting lifestyles and emergence of pathogens.</title>
        <authorList>
            <person name="Haridas S."/>
            <person name="Albert R."/>
            <person name="Binder M."/>
            <person name="Bloem J."/>
            <person name="Labutti K."/>
            <person name="Salamov A."/>
            <person name="Andreopoulos B."/>
            <person name="Baker S."/>
            <person name="Barry K."/>
            <person name="Bills G."/>
            <person name="Bluhm B."/>
            <person name="Cannon C."/>
            <person name="Castanera R."/>
            <person name="Culley D."/>
            <person name="Daum C."/>
            <person name="Ezra D."/>
            <person name="Gonzalez J."/>
            <person name="Henrissat B."/>
            <person name="Kuo A."/>
            <person name="Liang C."/>
            <person name="Lipzen A."/>
            <person name="Lutzoni F."/>
            <person name="Magnuson J."/>
            <person name="Mondo S."/>
            <person name="Nolan M."/>
            <person name="Ohm R."/>
            <person name="Pangilinan J."/>
            <person name="Park H.-J."/>
            <person name="Ramirez L."/>
            <person name="Alfaro M."/>
            <person name="Sun H."/>
            <person name="Tritt A."/>
            <person name="Yoshinaga Y."/>
            <person name="Zwiers L.-H."/>
            <person name="Turgeon B."/>
            <person name="Goodwin S."/>
            <person name="Spatafora J."/>
            <person name="Crous P."/>
            <person name="Grigoriev I."/>
        </authorList>
    </citation>
    <scope>NUCLEOTIDE SEQUENCE</scope>
    <source>
        <strain evidence="2">CBS 122368</strain>
    </source>
</reference>
<dbReference type="EMBL" id="ML987193">
    <property type="protein sequence ID" value="KAF2251311.1"/>
    <property type="molecule type" value="Genomic_DNA"/>
</dbReference>
<name>A0A6A6ILK6_9PLEO</name>
<organism evidence="2 3">
    <name type="scientific">Trematosphaeria pertusa</name>
    <dbReference type="NCBI Taxonomy" id="390896"/>
    <lineage>
        <taxon>Eukaryota</taxon>
        <taxon>Fungi</taxon>
        <taxon>Dikarya</taxon>
        <taxon>Ascomycota</taxon>
        <taxon>Pezizomycotina</taxon>
        <taxon>Dothideomycetes</taxon>
        <taxon>Pleosporomycetidae</taxon>
        <taxon>Pleosporales</taxon>
        <taxon>Massarineae</taxon>
        <taxon>Trematosphaeriaceae</taxon>
        <taxon>Trematosphaeria</taxon>
    </lineage>
</organism>
<evidence type="ECO:0000256" key="1">
    <source>
        <dbReference type="SAM" id="MobiDB-lite"/>
    </source>
</evidence>
<keyword evidence="3" id="KW-1185">Reference proteome</keyword>